<protein>
    <submittedName>
        <fullName evidence="1">Uncharacterized protein</fullName>
    </submittedName>
</protein>
<dbReference type="EMBL" id="WBXO01000005">
    <property type="protein sequence ID" value="KAB2952678.1"/>
    <property type="molecule type" value="Genomic_DNA"/>
</dbReference>
<keyword evidence="2" id="KW-1185">Reference proteome</keyword>
<gene>
    <name evidence="1" type="ORF">F9B85_08475</name>
</gene>
<organism evidence="1 2">
    <name type="scientific">Heliorestis acidaminivorans</name>
    <dbReference type="NCBI Taxonomy" id="553427"/>
    <lineage>
        <taxon>Bacteria</taxon>
        <taxon>Bacillati</taxon>
        <taxon>Bacillota</taxon>
        <taxon>Clostridia</taxon>
        <taxon>Eubacteriales</taxon>
        <taxon>Heliobacteriaceae</taxon>
        <taxon>Heliorestis</taxon>
    </lineage>
</organism>
<evidence type="ECO:0000313" key="2">
    <source>
        <dbReference type="Proteomes" id="UP000468766"/>
    </source>
</evidence>
<comment type="caution">
    <text evidence="1">The sequence shown here is derived from an EMBL/GenBank/DDBJ whole genome shotgun (WGS) entry which is preliminary data.</text>
</comment>
<accession>A0A6I0F2U1</accession>
<dbReference type="AlphaFoldDB" id="A0A6I0F2U1"/>
<evidence type="ECO:0000313" key="1">
    <source>
        <dbReference type="EMBL" id="KAB2952678.1"/>
    </source>
</evidence>
<sequence>MMMLWEHRRRGVKGIYVHYVVANPAESQVEWVEGIPYGQGDTLLKSLAEDHVIDLTYQEAYYIFEEMRVQLARARVELTEEVQKHWSQVDRPAQLKNSQWQELTQRLVGRRLDAKETVHAYFQGWAIEDWAFVYYLMPPQVQSRHRDHLSYARLMMKKFRGESLLRGIVVDEKETKESNKHHFVADLLVGKENQLLSQRMHFYVEEVEGNWVIQRTRREKAKEIPPGSEPFFQGRWYWRSFVVPSTDQVLDFLRTKEGCHVDENDEGLAIVYVSHMNDATKLGVDVSRDARGQIWIGYREVVIGAISEDRLASLLQELRREKILSRQSGKGPFRLPEAANYLYREGHFDSFEEFVKAWEQEFRRAGEAEGEGITFEASQMGSLLTQFMEWRFGESWNAEWRRFARQSGEDSKTIEEHSQGALFWEWFVFDRLSQKDTTLDVFIDEVGIHLPPMMVTTLKKWRESTPGFFVITSMEEKGFWARDLFRDKSYYIEDSDCKPGEPPYEEGYIIFSRIMIREGKWHYGGVAHFFPRWYRKAIESFMERIGLWDGENFREDQWRNRSWSILIYLVELCKKPIIPKLFTMEGHLAGMSRAVYQVKDYSAVKKTVEKLSEFVFVARERQKDQGEYLRYDWLEHGLTSQLMTSMQELPLTMDSEGIRLSDIFQDSKDGQEVRQVGTLMLHKQYAVIDTISMERLDVLKRVLSKYCGFYLIHDEDFFEEAEVLAQAPLKEKQ</sequence>
<proteinExistence type="predicted"/>
<dbReference type="Proteomes" id="UP000468766">
    <property type="component" value="Unassembled WGS sequence"/>
</dbReference>
<name>A0A6I0F2U1_9FIRM</name>
<reference evidence="1 2" key="1">
    <citation type="submission" date="2019-10" db="EMBL/GenBank/DDBJ databases">
        <title>Whole-genome sequence of the extremophile Heliorestis acidaminivorans DSM 24790.</title>
        <authorList>
            <person name="Kyndt J.A."/>
            <person name="Meyer T.E."/>
        </authorList>
    </citation>
    <scope>NUCLEOTIDE SEQUENCE [LARGE SCALE GENOMIC DNA]</scope>
    <source>
        <strain evidence="1 2">DSM 24790</strain>
    </source>
</reference>